<dbReference type="InterPro" id="IPR008571">
    <property type="entry name" value="HerA-like"/>
</dbReference>
<feature type="compositionally biased region" description="Polar residues" evidence="1">
    <location>
        <begin position="392"/>
        <end position="403"/>
    </location>
</feature>
<dbReference type="PANTHER" id="PTHR42957">
    <property type="entry name" value="HELICASE MJ1565-RELATED"/>
    <property type="match status" value="1"/>
</dbReference>
<dbReference type="EMBL" id="AP012292">
    <property type="protein sequence ID" value="BAL83095.1"/>
    <property type="molecule type" value="Genomic_DNA"/>
</dbReference>
<evidence type="ECO:0000313" key="2">
    <source>
        <dbReference type="EMBL" id="BAL83095.1"/>
    </source>
</evidence>
<dbReference type="KEGG" id="sri:SELR_13870"/>
<dbReference type="OrthoDB" id="9806951at2"/>
<evidence type="ECO:0000256" key="1">
    <source>
        <dbReference type="SAM" id="MobiDB-lite"/>
    </source>
</evidence>
<dbReference type="HOGENOM" id="CLU_010030_0_0_9"/>
<dbReference type="Gene3D" id="3.40.50.300">
    <property type="entry name" value="P-loop containing nucleotide triphosphate hydrolases"/>
    <property type="match status" value="2"/>
</dbReference>
<feature type="compositionally biased region" description="Low complexity" evidence="1">
    <location>
        <begin position="364"/>
        <end position="380"/>
    </location>
</feature>
<evidence type="ECO:0008006" key="4">
    <source>
        <dbReference type="Google" id="ProtNLM"/>
    </source>
</evidence>
<reference evidence="2 3" key="1">
    <citation type="submission" date="2011-10" db="EMBL/GenBank/DDBJ databases">
        <title>Whole genome sequence of Selenomonas ruminantium subsp. lactilytica TAM6421.</title>
        <authorList>
            <person name="Oguchi A."/>
            <person name="Ankai A."/>
            <person name="Kaneko J."/>
            <person name="Yamada-Narita S."/>
            <person name="Fukui S."/>
            <person name="Takahashi M."/>
            <person name="Onodera T."/>
            <person name="Kojima S."/>
            <person name="Fushimi T."/>
            <person name="Abe N."/>
            <person name="Kamio Y."/>
            <person name="Yamazaki S."/>
            <person name="Fujita N."/>
        </authorList>
    </citation>
    <scope>NUCLEOTIDE SEQUENCE [LARGE SCALE GENOMIC DNA]</scope>
    <source>
        <strain evidence="3">NBRC 103574 / TAM6421</strain>
    </source>
</reference>
<protein>
    <recommendedName>
        <fullName evidence="4">DNA helicase HerA, contains HAS-barrel and ATPase domains</fullName>
    </recommendedName>
</protein>
<name>I0GQQ8_SELRL</name>
<dbReference type="AlphaFoldDB" id="I0GQQ8"/>
<accession>I0GQQ8</accession>
<feature type="region of interest" description="Disordered" evidence="1">
    <location>
        <begin position="316"/>
        <end position="418"/>
    </location>
</feature>
<dbReference type="InterPro" id="IPR027417">
    <property type="entry name" value="P-loop_NTPase"/>
</dbReference>
<feature type="compositionally biased region" description="Basic and acidic residues" evidence="1">
    <location>
        <begin position="381"/>
        <end position="391"/>
    </location>
</feature>
<gene>
    <name evidence="2" type="ordered locus">SELR_13870</name>
</gene>
<dbReference type="eggNOG" id="COG0433">
    <property type="taxonomic scope" value="Bacteria"/>
</dbReference>
<feature type="compositionally biased region" description="Low complexity" evidence="1">
    <location>
        <begin position="404"/>
        <end position="418"/>
    </location>
</feature>
<feature type="compositionally biased region" description="Basic and acidic residues" evidence="1">
    <location>
        <begin position="341"/>
        <end position="355"/>
    </location>
</feature>
<feature type="compositionally biased region" description="Polar residues" evidence="1">
    <location>
        <begin position="316"/>
        <end position="327"/>
    </location>
</feature>
<dbReference type="Proteomes" id="UP000007887">
    <property type="component" value="Chromosome"/>
</dbReference>
<dbReference type="PATRIC" id="fig|927704.6.peg.1431"/>
<organism evidence="2 3">
    <name type="scientific">Selenomonas ruminantium subsp. lactilytica (strain NBRC 103574 / TAM6421)</name>
    <dbReference type="NCBI Taxonomy" id="927704"/>
    <lineage>
        <taxon>Bacteria</taxon>
        <taxon>Bacillati</taxon>
        <taxon>Bacillota</taxon>
        <taxon>Negativicutes</taxon>
        <taxon>Selenomonadales</taxon>
        <taxon>Selenomonadaceae</taxon>
        <taxon>Selenomonas</taxon>
    </lineage>
</organism>
<dbReference type="RefSeq" id="WP_014424532.1">
    <property type="nucleotide sequence ID" value="NC_017068.1"/>
</dbReference>
<feature type="compositionally biased region" description="Polar residues" evidence="1">
    <location>
        <begin position="275"/>
        <end position="295"/>
    </location>
</feature>
<feature type="region of interest" description="Disordered" evidence="1">
    <location>
        <begin position="275"/>
        <end position="302"/>
    </location>
</feature>
<proteinExistence type="predicted"/>
<dbReference type="PANTHER" id="PTHR42957:SF1">
    <property type="entry name" value="HELICASE MJ1565-RELATED"/>
    <property type="match status" value="1"/>
</dbReference>
<sequence length="1145" mass="128752">MADFSKINETVSQSVIKSKRDLENSLHDQKLKKEADYSLLKKLGNRPDKLVNKKYQWQGENISFDIDDFWLCQVDEITFVDKAPQKEGVENILGTFRGLRGFNFVYMILGSPEKTCFYLGVAKDKVHAGRGNFSVEEVGEKLLRPAIQGNFRGCKLKTVTDESDEGKTGMLSKSDILARLHNQDFHVSMMDGVPSVNVSNNHTSGGKENFQSIDRLVDVMQGCYFGVVVIARPCSAREADELGKNLYTAVNSLSPITKYSLQYAKNINLAHNDNSALSTSKQNSHTTQKSQSDSYSHTEGHSSDYRRDIAKQIAKSCNDTSSSQFAHNKSYGYSRDVGNGGKDREDMHQTADDNNHSVQKSTGNNYNFSTNENNSQSKSENNQHSDSHSKSDSTGLTISSNDQLSFTESSTENSSLSEQLEIESKAAADWLKYIDEVLLPRLDNGNGKGIFNVCTYLFAESEISLKRLSNTAISLYSGPTGNKAALRSIRFDQSQRNSGCNKLLSNFQIPAAIVDHSHTPYETLISMITGKNSANQEIFFCGSWMSANELGLMTGFPQREIIGLKLREEVEFGLNSTNVKLENRIDLGHMVQCGREIDTVRISLDKTELDKHTFIAGVTGSGKTTTCQNILIACQIPFLVVEPAKTEYRALNNHPELRDKGIIYFTPGKQGVAPFFLNPFELFPGEEISSRADMLKATFEASFEMEAAIPQIMGTAIYTAYENKGWNTSTTTWQNKAADAPDGPFADGVYAFPTLSDFKIAVKKVIEKQGFDDRLREEYLGSINARIESLMIGAKGQMLNTPRSIDFRDLVTKRVVIELEEIKSGSEKSLIMGLLMTNLLQAVKIKNKEFKKEKKQFRHITLVEEAHRLLSRYMPGDNRNQKQGVEVFSDMLAEVRKYGESLIIVDQIPDKMTPEVLKNTNTKIVHKLFAKDDKDAIGNTMSLSDEQKNFLSNLPPGRAVVFSQGWDKAVQVQVDKKSNTSDNDIDEEEIYQRSLRYYASPEVARRGVVPGLQDIPANQLTPEIAGMMLWLRQQSYQWLDEWKERVISLLPLVPSEPVCDNISLQRKEVRIIEGIREALSKISSEQMTKYIYNSFKDIVFDEDSFFVKTEELLLDLRDLTKPKDGIKILRDYNASLKNEDICKLF</sequence>
<evidence type="ECO:0000313" key="3">
    <source>
        <dbReference type="Proteomes" id="UP000007887"/>
    </source>
</evidence>
<dbReference type="SUPFAM" id="SSF52540">
    <property type="entry name" value="P-loop containing nucleoside triphosphate hydrolases"/>
    <property type="match status" value="1"/>
</dbReference>